<dbReference type="GO" id="GO:0033204">
    <property type="term" value="F:ribonuclease P RNA binding"/>
    <property type="evidence" value="ECO:0007669"/>
    <property type="project" value="TreeGrafter"/>
</dbReference>
<dbReference type="OrthoDB" id="19261at2157"/>
<proteinExistence type="inferred from homology"/>
<gene>
    <name evidence="2 3" type="primary">rnp2</name>
    <name evidence="3" type="ordered locus">Nmlp_2370</name>
</gene>
<comment type="catalytic activity">
    <reaction evidence="2">
        <text>Endonucleolytic cleavage of RNA, removing 5'-extranucleotides from tRNA precursor.</text>
        <dbReference type="EC" id="3.1.26.5"/>
    </reaction>
</comment>
<dbReference type="EMBL" id="HF582854">
    <property type="protein sequence ID" value="CCQ36538.1"/>
    <property type="molecule type" value="Genomic_DNA"/>
</dbReference>
<dbReference type="PANTHER" id="PTHR15441:SF2">
    <property type="entry name" value="RIBONUCLEASE P_MRP PROTEIN SUBUNIT POP5"/>
    <property type="match status" value="1"/>
</dbReference>
<name>M1Y245_NATM8</name>
<dbReference type="GO" id="GO:0004526">
    <property type="term" value="F:ribonuclease P activity"/>
    <property type="evidence" value="ECO:0007669"/>
    <property type="project" value="UniProtKB-UniRule"/>
</dbReference>
<dbReference type="HAMAP" id="MF_00755">
    <property type="entry name" value="RNase_P_2"/>
    <property type="match status" value="1"/>
</dbReference>
<dbReference type="RefSeq" id="WP_015409337.1">
    <property type="nucleotide sequence ID" value="NC_020388.1"/>
</dbReference>
<keyword evidence="4" id="KW-1185">Reference proteome</keyword>
<dbReference type="STRING" id="268739.Nmlp_2370"/>
<dbReference type="InterPro" id="IPR002759">
    <property type="entry name" value="Pop5/Rpp14/Rnp2-like"/>
</dbReference>
<dbReference type="GeneID" id="14651254"/>
<evidence type="ECO:0000256" key="1">
    <source>
        <dbReference type="ARBA" id="ARBA00022694"/>
    </source>
</evidence>
<accession>M1Y245</accession>
<comment type="similarity">
    <text evidence="2">Belongs to the eukaryotic/archaeal RNase P protein component 2 family.</text>
</comment>
<dbReference type="AlphaFoldDB" id="M1Y245"/>
<dbReference type="PANTHER" id="PTHR15441">
    <property type="entry name" value="RIBONUCLEASE P PROTEIN SUBUNIT P14"/>
    <property type="match status" value="1"/>
</dbReference>
<comment type="function">
    <text evidence="2">Part of ribonuclease P, a protein complex that generates mature tRNA molecules by cleaving their 5'-ends.</text>
</comment>
<dbReference type="InterPro" id="IPR038085">
    <property type="entry name" value="Rnp2-like_sf"/>
</dbReference>
<organism evidence="3 4">
    <name type="scientific">Natronomonas moolapensis (strain DSM 18674 / CECT 7526 / JCM 14361 / 8.8.11)</name>
    <dbReference type="NCBI Taxonomy" id="268739"/>
    <lineage>
        <taxon>Archaea</taxon>
        <taxon>Methanobacteriati</taxon>
        <taxon>Methanobacteriota</taxon>
        <taxon>Stenosarchaea group</taxon>
        <taxon>Halobacteria</taxon>
        <taxon>Halobacteriales</taxon>
        <taxon>Natronomonadaceae</taxon>
        <taxon>Natronomonas</taxon>
    </lineage>
</organism>
<dbReference type="KEGG" id="nmo:Nmlp_2370"/>
<keyword evidence="2 3" id="KW-0378">Hydrolase</keyword>
<keyword evidence="1 2" id="KW-0819">tRNA processing</keyword>
<keyword evidence="2" id="KW-0255">Endonuclease</keyword>
<dbReference type="HOGENOM" id="CLU_137733_0_0_2"/>
<protein>
    <recommendedName>
        <fullName evidence="2">Ribonuclease P protein component 2</fullName>
        <shortName evidence="2">RNase P component 2</shortName>
        <ecNumber evidence="2">3.1.26.5</ecNumber>
    </recommendedName>
    <alternativeName>
        <fullName evidence="2">Pop5</fullName>
    </alternativeName>
</protein>
<comment type="subunit">
    <text evidence="2">Consists of a catalytic RNA component and at least 4-5 protein subunits.</text>
</comment>
<comment type="subcellular location">
    <subcellularLocation>
        <location evidence="2">Cytoplasm</location>
    </subcellularLocation>
</comment>
<dbReference type="Proteomes" id="UP000011867">
    <property type="component" value="Chromosome"/>
</dbReference>
<evidence type="ECO:0000313" key="4">
    <source>
        <dbReference type="Proteomes" id="UP000011867"/>
    </source>
</evidence>
<keyword evidence="2" id="KW-0540">Nuclease</keyword>
<dbReference type="GO" id="GO:0001682">
    <property type="term" value="P:tRNA 5'-leader removal"/>
    <property type="evidence" value="ECO:0007669"/>
    <property type="project" value="UniProtKB-UniRule"/>
</dbReference>
<evidence type="ECO:0000313" key="3">
    <source>
        <dbReference type="EMBL" id="CCQ36538.1"/>
    </source>
</evidence>
<dbReference type="GO" id="GO:0005737">
    <property type="term" value="C:cytoplasm"/>
    <property type="evidence" value="ECO:0007669"/>
    <property type="project" value="UniProtKB-SubCell"/>
</dbReference>
<dbReference type="eggNOG" id="arCOG01365">
    <property type="taxonomic scope" value="Archaea"/>
</dbReference>
<dbReference type="GO" id="GO:0030681">
    <property type="term" value="C:multimeric ribonuclease P complex"/>
    <property type="evidence" value="ECO:0007669"/>
    <property type="project" value="TreeGrafter"/>
</dbReference>
<dbReference type="EC" id="3.1.26.5" evidence="2"/>
<sequence length="161" mass="18024">MKHLPKHLRPRWRYLAVGLESWADTDVDRRSFQRELWFATQNLVGDAGSAELDASVLYFSFEDGDGEAVVRVRRGEVGRLRAVLATVSTVDGEPIGLSVRGVSGTVRACEEKYIRRPEVQIEERTVAFAESNRPAVARDDRVDVDLPDDRVGATALDIRDN</sequence>
<dbReference type="Pfam" id="PF01900">
    <property type="entry name" value="RNase_P_Rpp14"/>
    <property type="match status" value="1"/>
</dbReference>
<dbReference type="SUPFAM" id="SSF160350">
    <property type="entry name" value="Rnp2-like"/>
    <property type="match status" value="1"/>
</dbReference>
<evidence type="ECO:0000256" key="2">
    <source>
        <dbReference type="HAMAP-Rule" id="MF_00755"/>
    </source>
</evidence>
<reference evidence="3 4" key="1">
    <citation type="journal article" date="2013" name="Genome Announc.">
        <title>Genome of the haloarchaeon Natronomonas moolapensis, a neutrophilic member of a previously haloalkaliphilic genus.</title>
        <authorList>
            <person name="Dyall-Smith M.L."/>
            <person name="Pfeiffer F."/>
            <person name="Oberwinkler T."/>
            <person name="Klee K."/>
            <person name="Rampp M."/>
            <person name="Palm P."/>
            <person name="Gross K."/>
            <person name="Schuster S.C."/>
            <person name="Oesterhelt D."/>
        </authorList>
    </citation>
    <scope>NUCLEOTIDE SEQUENCE [LARGE SCALE GENOMIC DNA]</scope>
    <source>
        <strain evidence="4">DSM 18674 / JCM 14361 / 8.8.11</strain>
    </source>
</reference>
<dbReference type="Gene3D" id="3.30.70.3250">
    <property type="entry name" value="Ribonuclease P, Pop5 subunit"/>
    <property type="match status" value="1"/>
</dbReference>
<keyword evidence="2" id="KW-0963">Cytoplasm</keyword>